<evidence type="ECO:0000256" key="11">
    <source>
        <dbReference type="ARBA" id="ARBA00023136"/>
    </source>
</evidence>
<dbReference type="STRING" id="329046.A0A1Y2BRQ3"/>
<dbReference type="AlphaFoldDB" id="A0A1Y2BRQ3"/>
<dbReference type="InterPro" id="IPR003378">
    <property type="entry name" value="Fringe-like_glycosylTrfase"/>
</dbReference>
<evidence type="ECO:0000256" key="4">
    <source>
        <dbReference type="ARBA" id="ARBA00012557"/>
    </source>
</evidence>
<evidence type="ECO:0000256" key="9">
    <source>
        <dbReference type="ARBA" id="ARBA00022968"/>
    </source>
</evidence>
<dbReference type="GO" id="GO:0016263">
    <property type="term" value="F:glycoprotein-N-acetylgalactosamine 3-beta-galactosyltransferase activity"/>
    <property type="evidence" value="ECO:0007669"/>
    <property type="project" value="UniProtKB-EC"/>
</dbReference>
<comment type="similarity">
    <text evidence="3">Belongs to the glycosyltransferase 31 family. Beta3-Gal-T subfamily.</text>
</comment>
<name>A0A1Y2BRQ3_9FUNG</name>
<dbReference type="Pfam" id="PF02434">
    <property type="entry name" value="Fringe"/>
    <property type="match status" value="1"/>
</dbReference>
<evidence type="ECO:0000256" key="12">
    <source>
        <dbReference type="SAM" id="MobiDB-lite"/>
    </source>
</evidence>
<comment type="caution">
    <text evidence="14">The sequence shown here is derived from an EMBL/GenBank/DDBJ whole genome shotgun (WGS) entry which is preliminary data.</text>
</comment>
<proteinExistence type="inferred from homology"/>
<dbReference type="GO" id="GO:0000166">
    <property type="term" value="F:nucleotide binding"/>
    <property type="evidence" value="ECO:0007669"/>
    <property type="project" value="UniProtKB-KW"/>
</dbReference>
<evidence type="ECO:0000313" key="14">
    <source>
        <dbReference type="EMBL" id="ORY37432.1"/>
    </source>
</evidence>
<protein>
    <recommendedName>
        <fullName evidence="4">N-acetylgalactosaminide beta-1,3-galactosyltransferase</fullName>
        <ecNumber evidence="4">2.4.1.122</ecNumber>
    </recommendedName>
</protein>
<keyword evidence="8" id="KW-0547">Nucleotide-binding</keyword>
<reference evidence="14 15" key="1">
    <citation type="submission" date="2016-07" db="EMBL/GenBank/DDBJ databases">
        <title>Pervasive Adenine N6-methylation of Active Genes in Fungi.</title>
        <authorList>
            <consortium name="DOE Joint Genome Institute"/>
            <person name="Mondo S.J."/>
            <person name="Dannebaum R.O."/>
            <person name="Kuo R.C."/>
            <person name="Labutti K."/>
            <person name="Haridas S."/>
            <person name="Kuo A."/>
            <person name="Salamov A."/>
            <person name="Ahrendt S.R."/>
            <person name="Lipzen A."/>
            <person name="Sullivan W."/>
            <person name="Andreopoulos W.B."/>
            <person name="Clum A."/>
            <person name="Lindquist E."/>
            <person name="Daum C."/>
            <person name="Ramamoorthy G.K."/>
            <person name="Gryganskyi A."/>
            <person name="Culley D."/>
            <person name="Magnuson J.K."/>
            <person name="James T.Y."/>
            <person name="O'Malley M.A."/>
            <person name="Stajich J.E."/>
            <person name="Spatafora J.W."/>
            <person name="Visel A."/>
            <person name="Grigoriev I.V."/>
        </authorList>
    </citation>
    <scope>NUCLEOTIDE SEQUENCE [LARGE SCALE GENOMIC DNA]</scope>
    <source>
        <strain evidence="14 15">JEL800</strain>
    </source>
</reference>
<evidence type="ECO:0000256" key="6">
    <source>
        <dbReference type="ARBA" id="ARBA00022679"/>
    </source>
</evidence>
<keyword evidence="15" id="KW-1185">Reference proteome</keyword>
<dbReference type="PANTHER" id="PTHR23033:SF47">
    <property type="entry name" value="APPLE DOMAIN-CONTAINING PROTEIN-RELATED"/>
    <property type="match status" value="1"/>
</dbReference>
<comment type="subcellular location">
    <subcellularLocation>
        <location evidence="1">Membrane</location>
        <topology evidence="1">Single-pass type II membrane protein</topology>
    </subcellularLocation>
</comment>
<dbReference type="Proteomes" id="UP000193642">
    <property type="component" value="Unassembled WGS sequence"/>
</dbReference>
<accession>A0A1Y2BRQ3</accession>
<keyword evidence="11" id="KW-0472">Membrane</keyword>
<sequence>MRPSKEVAAAILTLTFATLVLSYLYIGNKSKATAHNHRPQGPPTNFAIALKTGNETLNRAKVQLDTFLKGFNHLVVISDAPNVLQGHVVHDVYTGLYNTTKPGRRDDEDDVKPGSGLDDNTPGWFVHTSPKTSLPVLKKYQLDVLIGFRQRDAHKFLPGLRLLYKTYPDMPWYLMIDDDAFVFMHSLSEYVKLFSHTKPYYIGNMNVFVGCDGVTEFGQGPAFAHGGSGILVSNAAMKKVLDGVDGCIVKYRDCFFGDVRVALCMRDVGVKGLPGSGFFGVA</sequence>
<comment type="pathway">
    <text evidence="2">Protein modification; protein glycosylation.</text>
</comment>
<evidence type="ECO:0000313" key="15">
    <source>
        <dbReference type="Proteomes" id="UP000193642"/>
    </source>
</evidence>
<evidence type="ECO:0000256" key="7">
    <source>
        <dbReference type="ARBA" id="ARBA00022692"/>
    </source>
</evidence>
<evidence type="ECO:0000256" key="1">
    <source>
        <dbReference type="ARBA" id="ARBA00004606"/>
    </source>
</evidence>
<evidence type="ECO:0000259" key="13">
    <source>
        <dbReference type="Pfam" id="PF02434"/>
    </source>
</evidence>
<evidence type="ECO:0000256" key="10">
    <source>
        <dbReference type="ARBA" id="ARBA00022989"/>
    </source>
</evidence>
<dbReference type="PANTHER" id="PTHR23033">
    <property type="entry name" value="BETA1,3-GALACTOSYLTRANSFERASE"/>
    <property type="match status" value="1"/>
</dbReference>
<keyword evidence="6" id="KW-0808">Transferase</keyword>
<evidence type="ECO:0000256" key="3">
    <source>
        <dbReference type="ARBA" id="ARBA00006462"/>
    </source>
</evidence>
<dbReference type="GO" id="GO:0016020">
    <property type="term" value="C:membrane"/>
    <property type="evidence" value="ECO:0007669"/>
    <property type="project" value="UniProtKB-SubCell"/>
</dbReference>
<keyword evidence="9" id="KW-0735">Signal-anchor</keyword>
<feature type="domain" description="Fringe-like glycosyltransferase" evidence="13">
    <location>
        <begin position="169"/>
        <end position="266"/>
    </location>
</feature>
<dbReference type="EC" id="2.4.1.122" evidence="4"/>
<feature type="region of interest" description="Disordered" evidence="12">
    <location>
        <begin position="99"/>
        <end position="122"/>
    </location>
</feature>
<dbReference type="OrthoDB" id="414175at2759"/>
<evidence type="ECO:0000256" key="8">
    <source>
        <dbReference type="ARBA" id="ARBA00022741"/>
    </source>
</evidence>
<keyword evidence="7" id="KW-0812">Transmembrane</keyword>
<keyword evidence="10" id="KW-1133">Transmembrane helix</keyword>
<gene>
    <name evidence="14" type="ORF">BCR33DRAFT_854721</name>
</gene>
<evidence type="ECO:0000256" key="2">
    <source>
        <dbReference type="ARBA" id="ARBA00004922"/>
    </source>
</evidence>
<keyword evidence="5" id="KW-0328">Glycosyltransferase</keyword>
<organism evidence="14 15">
    <name type="scientific">Rhizoclosmatium globosum</name>
    <dbReference type="NCBI Taxonomy" id="329046"/>
    <lineage>
        <taxon>Eukaryota</taxon>
        <taxon>Fungi</taxon>
        <taxon>Fungi incertae sedis</taxon>
        <taxon>Chytridiomycota</taxon>
        <taxon>Chytridiomycota incertae sedis</taxon>
        <taxon>Chytridiomycetes</taxon>
        <taxon>Chytridiales</taxon>
        <taxon>Chytriomycetaceae</taxon>
        <taxon>Rhizoclosmatium</taxon>
    </lineage>
</organism>
<dbReference type="InterPro" id="IPR026050">
    <property type="entry name" value="C1GALT1/C1GALT1_chp1"/>
</dbReference>
<dbReference type="Gene3D" id="3.90.550.50">
    <property type="match status" value="1"/>
</dbReference>
<dbReference type="EMBL" id="MCGO01000050">
    <property type="protein sequence ID" value="ORY37432.1"/>
    <property type="molecule type" value="Genomic_DNA"/>
</dbReference>
<evidence type="ECO:0000256" key="5">
    <source>
        <dbReference type="ARBA" id="ARBA00022676"/>
    </source>
</evidence>